<comment type="caution">
    <text evidence="1">The sequence shown here is derived from an EMBL/GenBank/DDBJ whole genome shotgun (WGS) entry which is preliminary data.</text>
</comment>
<reference evidence="1 2" key="1">
    <citation type="submission" date="2016-02" db="EMBL/GenBank/DDBJ databases">
        <title>Genome analysis of coral dinoflagellate symbionts highlights evolutionary adaptations to a symbiotic lifestyle.</title>
        <authorList>
            <person name="Aranda M."/>
            <person name="Li Y."/>
            <person name="Liew Y.J."/>
            <person name="Baumgarten S."/>
            <person name="Simakov O."/>
            <person name="Wilson M."/>
            <person name="Piel J."/>
            <person name="Ashoor H."/>
            <person name="Bougouffa S."/>
            <person name="Bajic V.B."/>
            <person name="Ryu T."/>
            <person name="Ravasi T."/>
            <person name="Bayer T."/>
            <person name="Micklem G."/>
            <person name="Kim H."/>
            <person name="Bhak J."/>
            <person name="Lajeunesse T.C."/>
            <person name="Voolstra C.R."/>
        </authorList>
    </citation>
    <scope>NUCLEOTIDE SEQUENCE [LARGE SCALE GENOMIC DNA]</scope>
    <source>
        <strain evidence="1 2">CCMP2467</strain>
    </source>
</reference>
<dbReference type="EMBL" id="LSRX01001715">
    <property type="protein sequence ID" value="OLP77774.1"/>
    <property type="molecule type" value="Genomic_DNA"/>
</dbReference>
<accession>A0A1Q9C4C1</accession>
<evidence type="ECO:0000313" key="1">
    <source>
        <dbReference type="EMBL" id="OLP77774.1"/>
    </source>
</evidence>
<proteinExistence type="predicted"/>
<dbReference type="Proteomes" id="UP000186817">
    <property type="component" value="Unassembled WGS sequence"/>
</dbReference>
<gene>
    <name evidence="1" type="ORF">AK812_SmicGene42131</name>
</gene>
<name>A0A1Q9C4C1_SYMMI</name>
<sequence>MEVWGFGPQADLICATGAHRSSSSTGKRITKLGKSRDHCTLGYDTNRVGYRGILKRSSLSPSQQQLYGKKATEAEITARRNSQTFQFVNDESLDADTRHLARASKAYKMATLALPLKASPAHPESGPAAPSKCA</sequence>
<organism evidence="1 2">
    <name type="scientific">Symbiodinium microadriaticum</name>
    <name type="common">Dinoflagellate</name>
    <name type="synonym">Zooxanthella microadriatica</name>
    <dbReference type="NCBI Taxonomy" id="2951"/>
    <lineage>
        <taxon>Eukaryota</taxon>
        <taxon>Sar</taxon>
        <taxon>Alveolata</taxon>
        <taxon>Dinophyceae</taxon>
        <taxon>Suessiales</taxon>
        <taxon>Symbiodiniaceae</taxon>
        <taxon>Symbiodinium</taxon>
    </lineage>
</organism>
<protein>
    <submittedName>
        <fullName evidence="1">Uncharacterized protein</fullName>
    </submittedName>
</protein>
<dbReference type="AlphaFoldDB" id="A0A1Q9C4C1"/>
<evidence type="ECO:0000313" key="2">
    <source>
        <dbReference type="Proteomes" id="UP000186817"/>
    </source>
</evidence>
<keyword evidence="2" id="KW-1185">Reference proteome</keyword>